<comment type="similarity">
    <text evidence="1">Belongs to the enoyl-CoA hydratase/isomerase family.</text>
</comment>
<evidence type="ECO:0000313" key="2">
    <source>
        <dbReference type="EMBL" id="SNQ47587.1"/>
    </source>
</evidence>
<dbReference type="Proteomes" id="UP000234331">
    <property type="component" value="Unassembled WGS sequence"/>
</dbReference>
<gene>
    <name evidence="2" type="ORF">FRACA_1980005</name>
</gene>
<dbReference type="AlphaFoldDB" id="A0A2I2KPI9"/>
<dbReference type="InterPro" id="IPR029045">
    <property type="entry name" value="ClpP/crotonase-like_dom_sf"/>
</dbReference>
<proteinExistence type="inferred from homology"/>
<organism evidence="2 3">
    <name type="scientific">Frankia canadensis</name>
    <dbReference type="NCBI Taxonomy" id="1836972"/>
    <lineage>
        <taxon>Bacteria</taxon>
        <taxon>Bacillati</taxon>
        <taxon>Actinomycetota</taxon>
        <taxon>Actinomycetes</taxon>
        <taxon>Frankiales</taxon>
        <taxon>Frankiaceae</taxon>
        <taxon>Frankia</taxon>
    </lineage>
</organism>
<dbReference type="EMBL" id="FZMO01000110">
    <property type="protein sequence ID" value="SNQ47587.1"/>
    <property type="molecule type" value="Genomic_DNA"/>
</dbReference>
<dbReference type="InterPro" id="IPR014748">
    <property type="entry name" value="Enoyl-CoA_hydra_C"/>
</dbReference>
<sequence>MLAEPGRALEAALVPAERICRNAPSAVRACLAAADAAGWQATAGALDAIRDSADAAEGVRAFLEMRPPAWTGR</sequence>
<keyword evidence="3" id="KW-1185">Reference proteome</keyword>
<dbReference type="SUPFAM" id="SSF52096">
    <property type="entry name" value="ClpP/crotonase"/>
    <property type="match status" value="1"/>
</dbReference>
<evidence type="ECO:0000313" key="3">
    <source>
        <dbReference type="Proteomes" id="UP000234331"/>
    </source>
</evidence>
<protein>
    <submittedName>
        <fullName evidence="2">Enoyl-CoA hydratase/carnithine racemase</fullName>
    </submittedName>
</protein>
<evidence type="ECO:0000256" key="1">
    <source>
        <dbReference type="ARBA" id="ARBA00005254"/>
    </source>
</evidence>
<accession>A0A2I2KPI9</accession>
<dbReference type="Gene3D" id="1.10.12.10">
    <property type="entry name" value="Lyase 2-enoyl-coa Hydratase, Chain A, domain 2"/>
    <property type="match status" value="1"/>
</dbReference>
<name>A0A2I2KPI9_9ACTN</name>
<reference evidence="2 3" key="1">
    <citation type="submission" date="2017-06" db="EMBL/GenBank/DDBJ databases">
        <authorList>
            <person name="Kim H.J."/>
            <person name="Triplett B.A."/>
        </authorList>
    </citation>
    <scope>NUCLEOTIDE SEQUENCE [LARGE SCALE GENOMIC DNA]</scope>
    <source>
        <strain evidence="2">FRACA_ARgP5</strain>
    </source>
</reference>